<dbReference type="EMBL" id="UINC01113872">
    <property type="protein sequence ID" value="SVC83783.1"/>
    <property type="molecule type" value="Genomic_DNA"/>
</dbReference>
<feature type="non-terminal residue" evidence="1">
    <location>
        <position position="66"/>
    </location>
</feature>
<accession>A0A382QE13</accession>
<dbReference type="AlphaFoldDB" id="A0A382QE13"/>
<protein>
    <submittedName>
        <fullName evidence="1">Uncharacterized protein</fullName>
    </submittedName>
</protein>
<evidence type="ECO:0000313" key="1">
    <source>
        <dbReference type="EMBL" id="SVC83783.1"/>
    </source>
</evidence>
<organism evidence="1">
    <name type="scientific">marine metagenome</name>
    <dbReference type="NCBI Taxonomy" id="408172"/>
    <lineage>
        <taxon>unclassified sequences</taxon>
        <taxon>metagenomes</taxon>
        <taxon>ecological metagenomes</taxon>
    </lineage>
</organism>
<sequence>MDIGDFPSWAVGNLVDNRNRGIFAEWLVGQALGAINPGEVRKEWDAVDLRYRGMGVEIKASGLSQT</sequence>
<reference evidence="1" key="1">
    <citation type="submission" date="2018-05" db="EMBL/GenBank/DDBJ databases">
        <authorList>
            <person name="Lanie J.A."/>
            <person name="Ng W.-L."/>
            <person name="Kazmierczak K.M."/>
            <person name="Andrzejewski T.M."/>
            <person name="Davidsen T.M."/>
            <person name="Wayne K.J."/>
            <person name="Tettelin H."/>
            <person name="Glass J.I."/>
            <person name="Rusch D."/>
            <person name="Podicherti R."/>
            <person name="Tsui H.-C.T."/>
            <person name="Winkler M.E."/>
        </authorList>
    </citation>
    <scope>NUCLEOTIDE SEQUENCE</scope>
</reference>
<gene>
    <name evidence="1" type="ORF">METZ01_LOCUS336637</name>
</gene>
<name>A0A382QE13_9ZZZZ</name>
<proteinExistence type="predicted"/>